<sequence>MSTVSKVNQVVILGFDNSITDGRAVTLANIKGIGVMVLVVITIQIDSDLLLRDRMAMLVD</sequence>
<accession>A0A9W9IGT8</accession>
<gene>
    <name evidence="2" type="ORF">N7482_001989</name>
</gene>
<keyword evidence="1" id="KW-1133">Transmembrane helix</keyword>
<dbReference type="GeneID" id="81423290"/>
<reference evidence="2" key="1">
    <citation type="submission" date="2022-11" db="EMBL/GenBank/DDBJ databases">
        <authorList>
            <person name="Petersen C."/>
        </authorList>
    </citation>
    <scope>NUCLEOTIDE SEQUENCE</scope>
    <source>
        <strain evidence="2">IBT 26290</strain>
    </source>
</reference>
<keyword evidence="3" id="KW-1185">Reference proteome</keyword>
<evidence type="ECO:0000313" key="2">
    <source>
        <dbReference type="EMBL" id="KAJ5176112.1"/>
    </source>
</evidence>
<organism evidence="2 3">
    <name type="scientific">Penicillium canariense</name>
    <dbReference type="NCBI Taxonomy" id="189055"/>
    <lineage>
        <taxon>Eukaryota</taxon>
        <taxon>Fungi</taxon>
        <taxon>Dikarya</taxon>
        <taxon>Ascomycota</taxon>
        <taxon>Pezizomycotina</taxon>
        <taxon>Eurotiomycetes</taxon>
        <taxon>Eurotiomycetidae</taxon>
        <taxon>Eurotiales</taxon>
        <taxon>Aspergillaceae</taxon>
        <taxon>Penicillium</taxon>
    </lineage>
</organism>
<keyword evidence="1" id="KW-0812">Transmembrane</keyword>
<proteinExistence type="predicted"/>
<evidence type="ECO:0000313" key="3">
    <source>
        <dbReference type="Proteomes" id="UP001149163"/>
    </source>
</evidence>
<feature type="transmembrane region" description="Helical" evidence="1">
    <location>
        <begin position="24"/>
        <end position="45"/>
    </location>
</feature>
<dbReference type="EMBL" id="JAPQKN010000001">
    <property type="protein sequence ID" value="KAJ5176112.1"/>
    <property type="molecule type" value="Genomic_DNA"/>
</dbReference>
<dbReference type="Proteomes" id="UP001149163">
    <property type="component" value="Unassembled WGS sequence"/>
</dbReference>
<dbReference type="RefSeq" id="XP_056547720.1">
    <property type="nucleotide sequence ID" value="XM_056684114.1"/>
</dbReference>
<reference evidence="2" key="2">
    <citation type="journal article" date="2023" name="IMA Fungus">
        <title>Comparative genomic study of the Penicillium genus elucidates a diverse pangenome and 15 lateral gene transfer events.</title>
        <authorList>
            <person name="Petersen C."/>
            <person name="Sorensen T."/>
            <person name="Nielsen M.R."/>
            <person name="Sondergaard T.E."/>
            <person name="Sorensen J.L."/>
            <person name="Fitzpatrick D.A."/>
            <person name="Frisvad J.C."/>
            <person name="Nielsen K.L."/>
        </authorList>
    </citation>
    <scope>NUCLEOTIDE SEQUENCE</scope>
    <source>
        <strain evidence="2">IBT 26290</strain>
    </source>
</reference>
<keyword evidence="1" id="KW-0472">Membrane</keyword>
<evidence type="ECO:0000256" key="1">
    <source>
        <dbReference type="SAM" id="Phobius"/>
    </source>
</evidence>
<comment type="caution">
    <text evidence="2">The sequence shown here is derived from an EMBL/GenBank/DDBJ whole genome shotgun (WGS) entry which is preliminary data.</text>
</comment>
<protein>
    <submittedName>
        <fullName evidence="2">Uncharacterized protein</fullName>
    </submittedName>
</protein>
<dbReference type="AlphaFoldDB" id="A0A9W9IGT8"/>
<name>A0A9W9IGT8_9EURO</name>